<dbReference type="RefSeq" id="WP_057816707.1">
    <property type="nucleotide sequence ID" value="NZ_CP031598.1"/>
</dbReference>
<evidence type="ECO:0000313" key="1">
    <source>
        <dbReference type="EMBL" id="QEW26738.1"/>
    </source>
</evidence>
<evidence type="ECO:0000313" key="2">
    <source>
        <dbReference type="Proteomes" id="UP000325785"/>
    </source>
</evidence>
<reference evidence="1 2" key="1">
    <citation type="submission" date="2018-08" db="EMBL/GenBank/DDBJ databases">
        <title>Genetic Globetrotter - A new plasmid hitch-hiking vast phylogenetic and geographic distances.</title>
        <authorList>
            <person name="Vollmers J."/>
            <person name="Petersen J."/>
        </authorList>
    </citation>
    <scope>NUCLEOTIDE SEQUENCE [LARGE SCALE GENOMIC DNA]</scope>
    <source>
        <strain evidence="1 2">DSM 26383</strain>
    </source>
</reference>
<accession>A0A5P3AEI5</accession>
<organism evidence="1 2">
    <name type="scientific">Roseovarius indicus</name>
    <dbReference type="NCBI Taxonomy" id="540747"/>
    <lineage>
        <taxon>Bacteria</taxon>
        <taxon>Pseudomonadati</taxon>
        <taxon>Pseudomonadota</taxon>
        <taxon>Alphaproteobacteria</taxon>
        <taxon>Rhodobacterales</taxon>
        <taxon>Roseobacteraceae</taxon>
        <taxon>Roseovarius</taxon>
    </lineage>
</organism>
<dbReference type="AlphaFoldDB" id="A0A5P3AEI5"/>
<dbReference type="KEGG" id="rid:RIdsm_02540"/>
<proteinExistence type="predicted"/>
<dbReference type="EMBL" id="CP031598">
    <property type="protein sequence ID" value="QEW26738.1"/>
    <property type="molecule type" value="Genomic_DNA"/>
</dbReference>
<gene>
    <name evidence="1" type="ORF">RIdsm_02540</name>
</gene>
<name>A0A5P3AEI5_9RHOB</name>
<dbReference type="OrthoDB" id="7509188at2"/>
<sequence length="179" mass="19926">MADVILEWAGKDRLFRLDFGGVLDLEEACGKDPIGAIFLRISSGKFYASDIWHTIRLALIGGGENKVEAKRLMENHFDRTPYTENASIAGEILIALMMGIEDGGANGEATEPEPIRFSEVSQICRTFNMSPHDLRALTYADFVNLVRGFNSSQGPKLEPPSEEEFEEILAKYEPEALQK</sequence>
<dbReference type="Proteomes" id="UP000325785">
    <property type="component" value="Chromosome"/>
</dbReference>
<dbReference type="Pfam" id="PF11836">
    <property type="entry name" value="Phage_TAC_11"/>
    <property type="match status" value="1"/>
</dbReference>
<dbReference type="InterPro" id="IPR021791">
    <property type="entry name" value="Phage_TAC_11"/>
</dbReference>
<protein>
    <submittedName>
        <fullName evidence="1">Uncharacterized protein</fullName>
    </submittedName>
</protein>